<feature type="region of interest" description="Disordered" evidence="1">
    <location>
        <begin position="45"/>
        <end position="88"/>
    </location>
</feature>
<name>A0A8H4U3H2_9HYPO</name>
<comment type="caution">
    <text evidence="2">The sequence shown here is derived from an EMBL/GenBank/DDBJ whole genome shotgun (WGS) entry which is preliminary data.</text>
</comment>
<feature type="region of interest" description="Disordered" evidence="1">
    <location>
        <begin position="309"/>
        <end position="331"/>
    </location>
</feature>
<feature type="region of interest" description="Disordered" evidence="1">
    <location>
        <begin position="439"/>
        <end position="540"/>
    </location>
</feature>
<feature type="compositionally biased region" description="Basic and acidic residues" evidence="1">
    <location>
        <begin position="504"/>
        <end position="532"/>
    </location>
</feature>
<dbReference type="EMBL" id="JABEYC010001106">
    <property type="protein sequence ID" value="KAF4969195.1"/>
    <property type="molecule type" value="Genomic_DNA"/>
</dbReference>
<evidence type="ECO:0000313" key="3">
    <source>
        <dbReference type="Proteomes" id="UP000635477"/>
    </source>
</evidence>
<dbReference type="PANTHER" id="PTHR42068:SF1">
    <property type="entry name" value="YALI0B18964P"/>
    <property type="match status" value="1"/>
</dbReference>
<organism evidence="2 3">
    <name type="scientific">Fusarium zealandicum</name>
    <dbReference type="NCBI Taxonomy" id="1053134"/>
    <lineage>
        <taxon>Eukaryota</taxon>
        <taxon>Fungi</taxon>
        <taxon>Dikarya</taxon>
        <taxon>Ascomycota</taxon>
        <taxon>Pezizomycotina</taxon>
        <taxon>Sordariomycetes</taxon>
        <taxon>Hypocreomycetidae</taxon>
        <taxon>Hypocreales</taxon>
        <taxon>Nectriaceae</taxon>
        <taxon>Fusarium</taxon>
        <taxon>Fusarium staphyleae species complex</taxon>
    </lineage>
</organism>
<dbReference type="AlphaFoldDB" id="A0A8H4U3H2"/>
<reference evidence="2" key="1">
    <citation type="journal article" date="2020" name="BMC Genomics">
        <title>Correction to: Identification and distribution of gene clusters required for synthesis of sphingolipid metabolism inhibitors in diverse species of the filamentous fungus Fusarium.</title>
        <authorList>
            <person name="Kim H.S."/>
            <person name="Lohmar J.M."/>
            <person name="Busman M."/>
            <person name="Brown D.W."/>
            <person name="Naumann T.A."/>
            <person name="Divon H.H."/>
            <person name="Lysoe E."/>
            <person name="Uhlig S."/>
            <person name="Proctor R.H."/>
        </authorList>
    </citation>
    <scope>NUCLEOTIDE SEQUENCE</scope>
    <source>
        <strain evidence="2">NRRL 22465</strain>
    </source>
</reference>
<evidence type="ECO:0000256" key="1">
    <source>
        <dbReference type="SAM" id="MobiDB-lite"/>
    </source>
</evidence>
<dbReference type="PANTHER" id="PTHR42068">
    <property type="entry name" value="YALI0B18964P"/>
    <property type="match status" value="1"/>
</dbReference>
<reference evidence="2" key="2">
    <citation type="submission" date="2020-05" db="EMBL/GenBank/DDBJ databases">
        <authorList>
            <person name="Kim H.-S."/>
            <person name="Proctor R.H."/>
            <person name="Brown D.W."/>
        </authorList>
    </citation>
    <scope>NUCLEOTIDE SEQUENCE</scope>
    <source>
        <strain evidence="2">NRRL 22465</strain>
    </source>
</reference>
<evidence type="ECO:0000313" key="2">
    <source>
        <dbReference type="EMBL" id="KAF4969195.1"/>
    </source>
</evidence>
<protein>
    <submittedName>
        <fullName evidence="2">Uncharacterized protein</fullName>
    </submittedName>
</protein>
<accession>A0A8H4U3H2</accession>
<feature type="compositionally biased region" description="Acidic residues" evidence="1">
    <location>
        <begin position="134"/>
        <end position="147"/>
    </location>
</feature>
<keyword evidence="3" id="KW-1185">Reference proteome</keyword>
<feature type="compositionally biased region" description="Polar residues" evidence="1">
    <location>
        <begin position="483"/>
        <end position="499"/>
    </location>
</feature>
<feature type="region of interest" description="Disordered" evidence="1">
    <location>
        <begin position="238"/>
        <end position="263"/>
    </location>
</feature>
<feature type="region of interest" description="Disordered" evidence="1">
    <location>
        <begin position="118"/>
        <end position="153"/>
    </location>
</feature>
<dbReference type="OrthoDB" id="5396252at2759"/>
<feature type="compositionally biased region" description="Polar residues" evidence="1">
    <location>
        <begin position="460"/>
        <end position="471"/>
    </location>
</feature>
<proteinExistence type="predicted"/>
<gene>
    <name evidence="2" type="ORF">FZEAL_10273</name>
</gene>
<sequence>MISSSEITTVPNFELSQETWKSQHFAKRPTASKPILRTIPSHHTRMVKDPSKGSLRVPSPGDSHLQTRQRHQIAKNAEPSRKQLVGSGSEVRLLKNSLQRCDKVMSEAQFESYLEVKKDSDRNEAGQQTKLNDEDQDTTDYKSDDEDKGTRREIKQRRQQEVHLINYRQHMMKTTGDAAVLPLSSKTSTTIWSSSADTFDEGKHDHVPLSLHRAQRLPGSPRTRLAGVRSDSNLRMASMDSAKRPGSAQSTARGHNSHSRLPAFARNLPRDPFARTGGEMPNSAIWPSHGQQPIYPGGLVGFIASEERSRAMRRGSPKLDSRSPAPDTRGQPKILQWTAGIPHMQSGEVSPVYGASGAQQPVFQIPQQTPNLGPKMQPQMVQQTPQHSKMEMKSIQIIPAVHREGLTPVLPLNNLAVSSSSDLPHHLSPRMCTSGLNYASLAPHGPQSGPMLSNHRPGKTYTSSTAPSERNNVGLPGRYRTISRATTHGTPGTDIQTNDGDGIDECRGAREAESPVQDVDRGILDDQEASRVKKEKKDRRKAVCLGNEDFGIGMRGMA</sequence>
<dbReference type="Proteomes" id="UP000635477">
    <property type="component" value="Unassembled WGS sequence"/>
</dbReference>